<sequence length="42" mass="4731">MCLLPWVVKRHPREDGRRSTGGGVPLHRRSVGGGWGWAHGRR</sequence>
<evidence type="ECO:0000313" key="2">
    <source>
        <dbReference type="Proteomes" id="UP000035579"/>
    </source>
</evidence>
<reference evidence="1 2" key="1">
    <citation type="submission" date="2015-05" db="EMBL/GenBank/DDBJ databases">
        <title>Genome assembly of Archangium gephyra DSM 2261.</title>
        <authorList>
            <person name="Sharma G."/>
            <person name="Subramanian S."/>
        </authorList>
    </citation>
    <scope>NUCLEOTIDE SEQUENCE [LARGE SCALE GENOMIC DNA]</scope>
    <source>
        <strain evidence="1 2">DSM 2261</strain>
    </source>
</reference>
<evidence type="ECO:0000313" key="1">
    <source>
        <dbReference type="EMBL" id="AKJ00356.1"/>
    </source>
</evidence>
<protein>
    <submittedName>
        <fullName evidence="1">Uncharacterized protein</fullName>
    </submittedName>
</protein>
<name>A0AAC8Q3K6_9BACT</name>
<organism evidence="1 2">
    <name type="scientific">Archangium gephyra</name>
    <dbReference type="NCBI Taxonomy" id="48"/>
    <lineage>
        <taxon>Bacteria</taxon>
        <taxon>Pseudomonadati</taxon>
        <taxon>Myxococcota</taxon>
        <taxon>Myxococcia</taxon>
        <taxon>Myxococcales</taxon>
        <taxon>Cystobacterineae</taxon>
        <taxon>Archangiaceae</taxon>
        <taxon>Archangium</taxon>
    </lineage>
</organism>
<dbReference type="EMBL" id="CP011509">
    <property type="protein sequence ID" value="AKJ00356.1"/>
    <property type="molecule type" value="Genomic_DNA"/>
</dbReference>
<gene>
    <name evidence="1" type="ORF">AA314_01982</name>
</gene>
<dbReference type="Proteomes" id="UP000035579">
    <property type="component" value="Chromosome"/>
</dbReference>
<dbReference type="AlphaFoldDB" id="A0AAC8Q3K6"/>
<proteinExistence type="predicted"/>
<accession>A0AAC8Q3K6</accession>
<dbReference type="KEGG" id="age:AA314_01982"/>